<dbReference type="Pfam" id="PF01395">
    <property type="entry name" value="PBP_GOBP"/>
    <property type="match status" value="1"/>
</dbReference>
<dbReference type="OrthoDB" id="7947612at2759"/>
<dbReference type="SMART" id="SM00708">
    <property type="entry name" value="PhBP"/>
    <property type="match status" value="1"/>
</dbReference>
<dbReference type="GO" id="GO:0005549">
    <property type="term" value="F:odorant binding"/>
    <property type="evidence" value="ECO:0007669"/>
    <property type="project" value="InterPro"/>
</dbReference>
<name>B4MKE8_DROWI</name>
<dbReference type="PANTHER" id="PTHR11857">
    <property type="entry name" value="ODORANT BINDING PROTEIN-RELATED"/>
    <property type="match status" value="1"/>
</dbReference>
<dbReference type="CDD" id="cd23992">
    <property type="entry name" value="PBP_GOBP"/>
    <property type="match status" value="1"/>
</dbReference>
<dbReference type="GO" id="GO:0005615">
    <property type="term" value="C:extracellular space"/>
    <property type="evidence" value="ECO:0007669"/>
    <property type="project" value="TreeGrafter"/>
</dbReference>
<dbReference type="KEGG" id="dwi:6638453"/>
<dbReference type="Gene3D" id="1.10.238.20">
    <property type="entry name" value="Pheromone/general odorant binding protein domain"/>
    <property type="match status" value="1"/>
</dbReference>
<evidence type="ECO:0000256" key="1">
    <source>
        <dbReference type="ARBA" id="ARBA00022729"/>
    </source>
</evidence>
<reference evidence="4 5" key="1">
    <citation type="journal article" date="2007" name="Nature">
        <title>Evolution of genes and genomes on the Drosophila phylogeny.</title>
        <authorList>
            <consortium name="Drosophila 12 Genomes Consortium"/>
            <person name="Clark A.G."/>
            <person name="Eisen M.B."/>
            <person name="Smith D.R."/>
            <person name="Bergman C.M."/>
            <person name="Oliver B."/>
            <person name="Markow T.A."/>
            <person name="Kaufman T.C."/>
            <person name="Kellis M."/>
            <person name="Gelbart W."/>
            <person name="Iyer V.N."/>
            <person name="Pollard D.A."/>
            <person name="Sackton T.B."/>
            <person name="Larracuente A.M."/>
            <person name="Singh N.D."/>
            <person name="Abad J.P."/>
            <person name="Abt D.N."/>
            <person name="Adryan B."/>
            <person name="Aguade M."/>
            <person name="Akashi H."/>
            <person name="Anderson W.W."/>
            <person name="Aquadro C.F."/>
            <person name="Ardell D.H."/>
            <person name="Arguello R."/>
            <person name="Artieri C.G."/>
            <person name="Barbash D.A."/>
            <person name="Barker D."/>
            <person name="Barsanti P."/>
            <person name="Batterham P."/>
            <person name="Batzoglou S."/>
            <person name="Begun D."/>
            <person name="Bhutkar A."/>
            <person name="Blanco E."/>
            <person name="Bosak S.A."/>
            <person name="Bradley R.K."/>
            <person name="Brand A.D."/>
            <person name="Brent M.R."/>
            <person name="Brooks A.N."/>
            <person name="Brown R.H."/>
            <person name="Butlin R.K."/>
            <person name="Caggese C."/>
            <person name="Calvi B.R."/>
            <person name="Bernardo de Carvalho A."/>
            <person name="Caspi A."/>
            <person name="Castrezana S."/>
            <person name="Celniker S.E."/>
            <person name="Chang J.L."/>
            <person name="Chapple C."/>
            <person name="Chatterji S."/>
            <person name="Chinwalla A."/>
            <person name="Civetta A."/>
            <person name="Clifton S.W."/>
            <person name="Comeron J.M."/>
            <person name="Costello J.C."/>
            <person name="Coyne J.A."/>
            <person name="Daub J."/>
            <person name="David R.G."/>
            <person name="Delcher A.L."/>
            <person name="Delehaunty K."/>
            <person name="Do C.B."/>
            <person name="Ebling H."/>
            <person name="Edwards K."/>
            <person name="Eickbush T."/>
            <person name="Evans J.D."/>
            <person name="Filipski A."/>
            <person name="Findeiss S."/>
            <person name="Freyhult E."/>
            <person name="Fulton L."/>
            <person name="Fulton R."/>
            <person name="Garcia A.C."/>
            <person name="Gardiner A."/>
            <person name="Garfield D.A."/>
            <person name="Garvin B.E."/>
            <person name="Gibson G."/>
            <person name="Gilbert D."/>
            <person name="Gnerre S."/>
            <person name="Godfrey J."/>
            <person name="Good R."/>
            <person name="Gotea V."/>
            <person name="Gravely B."/>
            <person name="Greenberg A.J."/>
            <person name="Griffiths-Jones S."/>
            <person name="Gross S."/>
            <person name="Guigo R."/>
            <person name="Gustafson E.A."/>
            <person name="Haerty W."/>
            <person name="Hahn M.W."/>
            <person name="Halligan D.L."/>
            <person name="Halpern A.L."/>
            <person name="Halter G.M."/>
            <person name="Han M.V."/>
            <person name="Heger A."/>
            <person name="Hillier L."/>
            <person name="Hinrichs A.S."/>
            <person name="Holmes I."/>
            <person name="Hoskins R.A."/>
            <person name="Hubisz M.J."/>
            <person name="Hultmark D."/>
            <person name="Huntley M.A."/>
            <person name="Jaffe D.B."/>
            <person name="Jagadeeshan S."/>
            <person name="Jeck W.R."/>
            <person name="Johnson J."/>
            <person name="Jones C.D."/>
            <person name="Jordan W.C."/>
            <person name="Karpen G.H."/>
            <person name="Kataoka E."/>
            <person name="Keightley P.D."/>
            <person name="Kheradpour P."/>
            <person name="Kirkness E.F."/>
            <person name="Koerich L.B."/>
            <person name="Kristiansen K."/>
            <person name="Kudrna D."/>
            <person name="Kulathinal R.J."/>
            <person name="Kumar S."/>
            <person name="Kwok R."/>
            <person name="Lander E."/>
            <person name="Langley C.H."/>
            <person name="Lapoint R."/>
            <person name="Lazzaro B.P."/>
            <person name="Lee S.J."/>
            <person name="Levesque L."/>
            <person name="Li R."/>
            <person name="Lin C.F."/>
            <person name="Lin M.F."/>
            <person name="Lindblad-Toh K."/>
            <person name="Llopart A."/>
            <person name="Long M."/>
            <person name="Low L."/>
            <person name="Lozovsky E."/>
            <person name="Lu J."/>
            <person name="Luo M."/>
            <person name="Machado C.A."/>
            <person name="Makalowski W."/>
            <person name="Marzo M."/>
            <person name="Matsuda M."/>
            <person name="Matzkin L."/>
            <person name="McAllister B."/>
            <person name="McBride C.S."/>
            <person name="McKernan B."/>
            <person name="McKernan K."/>
            <person name="Mendez-Lago M."/>
            <person name="Minx P."/>
            <person name="Mollenhauer M.U."/>
            <person name="Montooth K."/>
            <person name="Mount S.M."/>
            <person name="Mu X."/>
            <person name="Myers E."/>
            <person name="Negre B."/>
            <person name="Newfeld S."/>
            <person name="Nielsen R."/>
            <person name="Noor M.A."/>
            <person name="O'Grady P."/>
            <person name="Pachter L."/>
            <person name="Papaceit M."/>
            <person name="Parisi M.J."/>
            <person name="Parisi M."/>
            <person name="Parts L."/>
            <person name="Pedersen J.S."/>
            <person name="Pesole G."/>
            <person name="Phillippy A.M."/>
            <person name="Ponting C.P."/>
            <person name="Pop M."/>
            <person name="Porcelli D."/>
            <person name="Powell J.R."/>
            <person name="Prohaska S."/>
            <person name="Pruitt K."/>
            <person name="Puig M."/>
            <person name="Quesneville H."/>
            <person name="Ram K.R."/>
            <person name="Rand D."/>
            <person name="Rasmussen M.D."/>
            <person name="Reed L.K."/>
            <person name="Reenan R."/>
            <person name="Reily A."/>
            <person name="Remington K.A."/>
            <person name="Rieger T.T."/>
            <person name="Ritchie M.G."/>
            <person name="Robin C."/>
            <person name="Rogers Y.H."/>
            <person name="Rohde C."/>
            <person name="Rozas J."/>
            <person name="Rubenfield M.J."/>
            <person name="Ruiz A."/>
            <person name="Russo S."/>
            <person name="Salzberg S.L."/>
            <person name="Sanchez-Gracia A."/>
            <person name="Saranga D.J."/>
            <person name="Sato H."/>
            <person name="Schaeffer S.W."/>
            <person name="Schatz M.C."/>
            <person name="Schlenke T."/>
            <person name="Schwartz R."/>
            <person name="Segarra C."/>
            <person name="Singh R.S."/>
            <person name="Sirot L."/>
            <person name="Sirota M."/>
            <person name="Sisneros N.B."/>
            <person name="Smith C.D."/>
            <person name="Smith T.F."/>
            <person name="Spieth J."/>
            <person name="Stage D.E."/>
            <person name="Stark A."/>
            <person name="Stephan W."/>
            <person name="Strausberg R.L."/>
            <person name="Strempel S."/>
            <person name="Sturgill D."/>
            <person name="Sutton G."/>
            <person name="Sutton G.G."/>
            <person name="Tao W."/>
            <person name="Teichmann S."/>
            <person name="Tobari Y.N."/>
            <person name="Tomimura Y."/>
            <person name="Tsolas J.M."/>
            <person name="Valente V.L."/>
            <person name="Venter E."/>
            <person name="Venter J.C."/>
            <person name="Vicario S."/>
            <person name="Vieira F.G."/>
            <person name="Vilella A.J."/>
            <person name="Villasante A."/>
            <person name="Walenz B."/>
            <person name="Wang J."/>
            <person name="Wasserman M."/>
            <person name="Watts T."/>
            <person name="Wilson D."/>
            <person name="Wilson R.K."/>
            <person name="Wing R.A."/>
            <person name="Wolfner M.F."/>
            <person name="Wong A."/>
            <person name="Wong G.K."/>
            <person name="Wu C.I."/>
            <person name="Wu G."/>
            <person name="Yamamoto D."/>
            <person name="Yang H.P."/>
            <person name="Yang S.P."/>
            <person name="Yorke J.A."/>
            <person name="Yoshida K."/>
            <person name="Zdobnov E."/>
            <person name="Zhang P."/>
            <person name="Zhang Y."/>
            <person name="Zimin A.V."/>
            <person name="Baldwin J."/>
            <person name="Abdouelleil A."/>
            <person name="Abdulkadir J."/>
            <person name="Abebe A."/>
            <person name="Abera B."/>
            <person name="Abreu J."/>
            <person name="Acer S.C."/>
            <person name="Aftuck L."/>
            <person name="Alexander A."/>
            <person name="An P."/>
            <person name="Anderson E."/>
            <person name="Anderson S."/>
            <person name="Arachi H."/>
            <person name="Azer M."/>
            <person name="Bachantsang P."/>
            <person name="Barry A."/>
            <person name="Bayul T."/>
            <person name="Berlin A."/>
            <person name="Bessette D."/>
            <person name="Bloom T."/>
            <person name="Blye J."/>
            <person name="Boguslavskiy L."/>
            <person name="Bonnet C."/>
            <person name="Boukhgalter B."/>
            <person name="Bourzgui I."/>
            <person name="Brown A."/>
            <person name="Cahill P."/>
            <person name="Channer S."/>
            <person name="Cheshatsang Y."/>
            <person name="Chuda L."/>
            <person name="Citroen M."/>
            <person name="Collymore A."/>
            <person name="Cooke P."/>
            <person name="Costello M."/>
            <person name="D'Aco K."/>
            <person name="Daza R."/>
            <person name="De Haan G."/>
            <person name="DeGray S."/>
            <person name="DeMaso C."/>
            <person name="Dhargay N."/>
            <person name="Dooley K."/>
            <person name="Dooley E."/>
            <person name="Doricent M."/>
            <person name="Dorje P."/>
            <person name="Dorjee K."/>
            <person name="Dupes A."/>
            <person name="Elong R."/>
            <person name="Falk J."/>
            <person name="Farina A."/>
            <person name="Faro S."/>
            <person name="Ferguson D."/>
            <person name="Fisher S."/>
            <person name="Foley C.D."/>
            <person name="Franke A."/>
            <person name="Friedrich D."/>
            <person name="Gadbois L."/>
            <person name="Gearin G."/>
            <person name="Gearin C.R."/>
            <person name="Giannoukos G."/>
            <person name="Goode T."/>
            <person name="Graham J."/>
            <person name="Grandbois E."/>
            <person name="Grewal S."/>
            <person name="Gyaltsen K."/>
            <person name="Hafez N."/>
            <person name="Hagos B."/>
            <person name="Hall J."/>
            <person name="Henson C."/>
            <person name="Hollinger A."/>
            <person name="Honan T."/>
            <person name="Huard M.D."/>
            <person name="Hughes L."/>
            <person name="Hurhula B."/>
            <person name="Husby M.E."/>
            <person name="Kamat A."/>
            <person name="Kanga B."/>
            <person name="Kashin S."/>
            <person name="Khazanovich D."/>
            <person name="Kisner P."/>
            <person name="Lance K."/>
            <person name="Lara M."/>
            <person name="Lee W."/>
            <person name="Lennon N."/>
            <person name="Letendre F."/>
            <person name="LeVine R."/>
            <person name="Lipovsky A."/>
            <person name="Liu X."/>
            <person name="Liu J."/>
            <person name="Liu S."/>
            <person name="Lokyitsang T."/>
            <person name="Lokyitsang Y."/>
            <person name="Lubonja R."/>
            <person name="Lui A."/>
            <person name="MacDonald P."/>
            <person name="Magnisalis V."/>
            <person name="Maru K."/>
            <person name="Matthews C."/>
            <person name="McCusker W."/>
            <person name="McDonough S."/>
            <person name="Mehta T."/>
            <person name="Meldrim J."/>
            <person name="Meneus L."/>
            <person name="Mihai O."/>
            <person name="Mihalev A."/>
            <person name="Mihova T."/>
            <person name="Mittelman R."/>
            <person name="Mlenga V."/>
            <person name="Montmayeur A."/>
            <person name="Mulrain L."/>
            <person name="Navidi A."/>
            <person name="Naylor J."/>
            <person name="Negash T."/>
            <person name="Nguyen T."/>
            <person name="Nguyen N."/>
            <person name="Nicol R."/>
            <person name="Norbu C."/>
            <person name="Norbu N."/>
            <person name="Novod N."/>
            <person name="O'Neill B."/>
            <person name="Osman S."/>
            <person name="Markiewicz E."/>
            <person name="Oyono O.L."/>
            <person name="Patti C."/>
            <person name="Phunkhang P."/>
            <person name="Pierre F."/>
            <person name="Priest M."/>
            <person name="Raghuraman S."/>
            <person name="Rege F."/>
            <person name="Reyes R."/>
            <person name="Rise C."/>
            <person name="Rogov P."/>
            <person name="Ross K."/>
            <person name="Ryan E."/>
            <person name="Settipalli S."/>
            <person name="Shea T."/>
            <person name="Sherpa N."/>
            <person name="Shi L."/>
            <person name="Shih D."/>
            <person name="Sparrow T."/>
            <person name="Spaulding J."/>
            <person name="Stalker J."/>
            <person name="Stange-Thomann N."/>
            <person name="Stavropoulos S."/>
            <person name="Stone C."/>
            <person name="Strader C."/>
            <person name="Tesfaye S."/>
            <person name="Thomson T."/>
            <person name="Thoulutsang Y."/>
            <person name="Thoulutsang D."/>
            <person name="Topham K."/>
            <person name="Topping I."/>
            <person name="Tsamla T."/>
            <person name="Vassiliev H."/>
            <person name="Vo A."/>
            <person name="Wangchuk T."/>
            <person name="Wangdi T."/>
            <person name="Weiand M."/>
            <person name="Wilkinson J."/>
            <person name="Wilson A."/>
            <person name="Yadav S."/>
            <person name="Young G."/>
            <person name="Yu Q."/>
            <person name="Zembek L."/>
            <person name="Zhong D."/>
            <person name="Zimmer A."/>
            <person name="Zwirko Z."/>
            <person name="Jaffe D.B."/>
            <person name="Alvarez P."/>
            <person name="Brockman W."/>
            <person name="Butler J."/>
            <person name="Chin C."/>
            <person name="Gnerre S."/>
            <person name="Grabherr M."/>
            <person name="Kleber M."/>
            <person name="Mauceli E."/>
            <person name="MacCallum I."/>
        </authorList>
    </citation>
    <scope>NUCLEOTIDE SEQUENCE [LARGE SCALE GENOMIC DNA]</scope>
    <source>
        <strain evidence="5">Tucson 14030-0811.24</strain>
    </source>
</reference>
<dbReference type="InterPro" id="IPR036728">
    <property type="entry name" value="PBP_GOBP_sf"/>
</dbReference>
<dbReference type="AlphaFoldDB" id="B4MKE8"/>
<gene>
    <name evidence="4" type="primary">Dwil\Obp57d</name>
    <name evidence="4" type="ORF">Dwil_GK19324</name>
</gene>
<evidence type="ECO:0000256" key="3">
    <source>
        <dbReference type="SAM" id="SignalP"/>
    </source>
</evidence>
<feature type="signal peptide" evidence="3">
    <location>
        <begin position="1"/>
        <end position="20"/>
    </location>
</feature>
<dbReference type="InParanoid" id="B4MKE8"/>
<dbReference type="SUPFAM" id="SSF47565">
    <property type="entry name" value="Insect pheromone/odorant-binding proteins"/>
    <property type="match status" value="1"/>
</dbReference>
<keyword evidence="1 3" id="KW-0732">Signal</keyword>
<evidence type="ECO:0000256" key="2">
    <source>
        <dbReference type="ARBA" id="ARBA00023157"/>
    </source>
</evidence>
<dbReference type="HOGENOM" id="CLU_154821_0_0_1"/>
<feature type="chain" id="PRO_5006457929" evidence="3">
    <location>
        <begin position="21"/>
        <end position="130"/>
    </location>
</feature>
<dbReference type="PANTHER" id="PTHR11857:SF48">
    <property type="entry name" value="GENERAL ODORANT-BINDING PROTEIN 57C-RELATED"/>
    <property type="match status" value="1"/>
</dbReference>
<dbReference type="GO" id="GO:0007608">
    <property type="term" value="P:sensory perception of smell"/>
    <property type="evidence" value="ECO:0007669"/>
    <property type="project" value="TreeGrafter"/>
</dbReference>
<proteinExistence type="predicted"/>
<evidence type="ECO:0000313" key="4">
    <source>
        <dbReference type="EMBL" id="EDW72587.2"/>
    </source>
</evidence>
<keyword evidence="5" id="KW-1185">Reference proteome</keyword>
<protein>
    <submittedName>
        <fullName evidence="4">Odorant-binding protein 57d</fullName>
    </submittedName>
</protein>
<evidence type="ECO:0000313" key="5">
    <source>
        <dbReference type="Proteomes" id="UP000007798"/>
    </source>
</evidence>
<dbReference type="EMBL" id="CH963846">
    <property type="protein sequence ID" value="EDW72587.2"/>
    <property type="molecule type" value="Genomic_DNA"/>
</dbReference>
<dbReference type="STRING" id="7260.B4MKE8"/>
<dbReference type="InterPro" id="IPR006170">
    <property type="entry name" value="PBP/GOBP"/>
</dbReference>
<organism evidence="4 5">
    <name type="scientific">Drosophila willistoni</name>
    <name type="common">Fruit fly</name>
    <dbReference type="NCBI Taxonomy" id="7260"/>
    <lineage>
        <taxon>Eukaryota</taxon>
        <taxon>Metazoa</taxon>
        <taxon>Ecdysozoa</taxon>
        <taxon>Arthropoda</taxon>
        <taxon>Hexapoda</taxon>
        <taxon>Insecta</taxon>
        <taxon>Pterygota</taxon>
        <taxon>Neoptera</taxon>
        <taxon>Endopterygota</taxon>
        <taxon>Diptera</taxon>
        <taxon>Brachycera</taxon>
        <taxon>Muscomorpha</taxon>
        <taxon>Ephydroidea</taxon>
        <taxon>Drosophilidae</taxon>
        <taxon>Drosophila</taxon>
        <taxon>Sophophora</taxon>
    </lineage>
</organism>
<sequence length="130" mass="14452">MFRVLSILSALLLIVTLTKGDHSAFKAVAESCRTEQQITEVEHMSLENWQPNMSAATVDRRLKCYLDCVLQGMEVMDATGQLDLDKYMAYGIVDESMRNGVSACRLGQAGLSDPCEYAFGIYNCVMALRN</sequence>
<dbReference type="Proteomes" id="UP000007798">
    <property type="component" value="Unassembled WGS sequence"/>
</dbReference>
<accession>B4MKE8</accession>
<keyword evidence="2" id="KW-1015">Disulfide bond</keyword>